<evidence type="ECO:0000259" key="4">
    <source>
        <dbReference type="PROSITE" id="PS51371"/>
    </source>
</evidence>
<dbReference type="CDD" id="cd04586">
    <property type="entry name" value="CBS_pair_BON_assoc"/>
    <property type="match status" value="1"/>
</dbReference>
<dbReference type="Gene3D" id="3.10.580.10">
    <property type="entry name" value="CBS-domain"/>
    <property type="match status" value="1"/>
</dbReference>
<accession>A0ABS7ADU4</accession>
<comment type="caution">
    <text evidence="5">The sequence shown here is derived from an EMBL/GenBank/DDBJ whole genome shotgun (WGS) entry which is preliminary data.</text>
</comment>
<dbReference type="PIRSF" id="PIRSF036990">
    <property type="entry name" value="UCP036990_CBS_BON"/>
    <property type="match status" value="1"/>
</dbReference>
<dbReference type="EMBL" id="JAHYBZ010000007">
    <property type="protein sequence ID" value="MBW6400343.1"/>
    <property type="molecule type" value="Genomic_DNA"/>
</dbReference>
<feature type="domain" description="BON" evidence="3">
    <location>
        <begin position="155"/>
        <end position="223"/>
    </location>
</feature>
<keyword evidence="1 2" id="KW-0129">CBS domain</keyword>
<dbReference type="InterPro" id="IPR007055">
    <property type="entry name" value="BON_dom"/>
</dbReference>
<dbReference type="Pfam" id="PF04972">
    <property type="entry name" value="BON"/>
    <property type="match status" value="1"/>
</dbReference>
<dbReference type="InterPro" id="IPR051257">
    <property type="entry name" value="Diverse_CBS-Domain"/>
</dbReference>
<dbReference type="PANTHER" id="PTHR43080">
    <property type="entry name" value="CBS DOMAIN-CONTAINING PROTEIN CBSX3, MITOCHONDRIAL"/>
    <property type="match status" value="1"/>
</dbReference>
<dbReference type="PROSITE" id="PS50914">
    <property type="entry name" value="BON"/>
    <property type="match status" value="1"/>
</dbReference>
<dbReference type="SUPFAM" id="SSF54631">
    <property type="entry name" value="CBS-domain pair"/>
    <property type="match status" value="1"/>
</dbReference>
<dbReference type="Pfam" id="PF00571">
    <property type="entry name" value="CBS"/>
    <property type="match status" value="2"/>
</dbReference>
<dbReference type="InterPro" id="IPR017080">
    <property type="entry name" value="UCP036990_CBS_BON"/>
</dbReference>
<evidence type="ECO:0000256" key="1">
    <source>
        <dbReference type="ARBA" id="ARBA00023122"/>
    </source>
</evidence>
<evidence type="ECO:0000313" key="5">
    <source>
        <dbReference type="EMBL" id="MBW6400343.1"/>
    </source>
</evidence>
<dbReference type="Gene3D" id="3.30.1340.30">
    <property type="match status" value="1"/>
</dbReference>
<dbReference type="PANTHER" id="PTHR43080:SF26">
    <property type="entry name" value="REGULATORY PROTEIN"/>
    <property type="match status" value="1"/>
</dbReference>
<keyword evidence="6" id="KW-1185">Reference proteome</keyword>
<dbReference type="InterPro" id="IPR046342">
    <property type="entry name" value="CBS_dom_sf"/>
</dbReference>
<dbReference type="PROSITE" id="PS51371">
    <property type="entry name" value="CBS"/>
    <property type="match status" value="2"/>
</dbReference>
<dbReference type="InterPro" id="IPR000644">
    <property type="entry name" value="CBS_dom"/>
</dbReference>
<evidence type="ECO:0000259" key="3">
    <source>
        <dbReference type="PROSITE" id="PS50914"/>
    </source>
</evidence>
<dbReference type="SMART" id="SM00116">
    <property type="entry name" value="CBS"/>
    <property type="match status" value="2"/>
</dbReference>
<proteinExistence type="predicted"/>
<gene>
    <name evidence="5" type="ORF">KPL78_20955</name>
</gene>
<sequence length="230" mass="24836">MLARDLMSTGLLTFLPEMGLEAAARAMAERGVSGAPVVREDGLLVGIITEGDLIRRLSDAAAPKSGWFASLFSAAEKEAARFARVRGRTVQDAMTTDIASVDEDETAERIAHIMASRGVRRVPVLRDGVLVGVVSRADLLRALIIGEAGTAVARSDAEIRRALSAALREQPWFDRQLMFFDVADGAVRLHGFCRSEDIRRALRVLAEGVPGVKRVETDFAAPPPFLLGAR</sequence>
<dbReference type="RefSeq" id="WP_219764924.1">
    <property type="nucleotide sequence ID" value="NZ_JAHYBZ010000007.1"/>
</dbReference>
<reference evidence="5 6" key="1">
    <citation type="submission" date="2021-07" db="EMBL/GenBank/DDBJ databases">
        <authorList>
            <person name="So Y."/>
        </authorList>
    </citation>
    <scope>NUCLEOTIDE SEQUENCE [LARGE SCALE GENOMIC DNA]</scope>
    <source>
        <strain evidence="5 6">HJA6</strain>
    </source>
</reference>
<dbReference type="Proteomes" id="UP001196565">
    <property type="component" value="Unassembled WGS sequence"/>
</dbReference>
<name>A0ABS7ADU4_9PROT</name>
<feature type="domain" description="CBS" evidence="4">
    <location>
        <begin position="94"/>
        <end position="152"/>
    </location>
</feature>
<evidence type="ECO:0000256" key="2">
    <source>
        <dbReference type="PROSITE-ProRule" id="PRU00703"/>
    </source>
</evidence>
<protein>
    <submittedName>
        <fullName evidence="5">CBS domain-containing protein</fullName>
    </submittedName>
</protein>
<evidence type="ECO:0000313" key="6">
    <source>
        <dbReference type="Proteomes" id="UP001196565"/>
    </source>
</evidence>
<feature type="domain" description="CBS" evidence="4">
    <location>
        <begin position="7"/>
        <end position="64"/>
    </location>
</feature>
<organism evidence="5 6">
    <name type="scientific">Roseomonas alba</name>
    <dbReference type="NCBI Taxonomy" id="2846776"/>
    <lineage>
        <taxon>Bacteria</taxon>
        <taxon>Pseudomonadati</taxon>
        <taxon>Pseudomonadota</taxon>
        <taxon>Alphaproteobacteria</taxon>
        <taxon>Acetobacterales</taxon>
        <taxon>Roseomonadaceae</taxon>
        <taxon>Roseomonas</taxon>
    </lineage>
</organism>